<protein>
    <submittedName>
        <fullName evidence="1">Uncharacterized protein</fullName>
    </submittedName>
</protein>
<accession>A0ABR8ZIU0</accession>
<evidence type="ECO:0000313" key="1">
    <source>
        <dbReference type="EMBL" id="MBD8084656.1"/>
    </source>
</evidence>
<dbReference type="RefSeq" id="WP_191738613.1">
    <property type="nucleotide sequence ID" value="NZ_JACYFS010000017.1"/>
</dbReference>
<comment type="caution">
    <text evidence="1">The sequence shown here is derived from an EMBL/GenBank/DDBJ whole genome shotgun (WGS) entry which is preliminary data.</text>
</comment>
<sequence>MGKPMPKISRLKLTPFYFMETNYLPIGLKVNPQNIKLINVLKRLEDYDFSSITQSCMQKYSWEKDYAIKIEVWTKQFFSLAFLDNGYYHIPENDVVNIGIE</sequence>
<organism evidence="1 2">
    <name type="scientific">Chryseobacterium caseinilyticum</name>
    <dbReference type="NCBI Taxonomy" id="2771428"/>
    <lineage>
        <taxon>Bacteria</taxon>
        <taxon>Pseudomonadati</taxon>
        <taxon>Bacteroidota</taxon>
        <taxon>Flavobacteriia</taxon>
        <taxon>Flavobacteriales</taxon>
        <taxon>Weeksellaceae</taxon>
        <taxon>Chryseobacterium group</taxon>
        <taxon>Chryseobacterium</taxon>
    </lineage>
</organism>
<reference evidence="1 2" key="1">
    <citation type="submission" date="2020-09" db="EMBL/GenBank/DDBJ databases">
        <title>Genome seq and assembly of Chryseobacterium sp.</title>
        <authorList>
            <person name="Chhetri G."/>
        </authorList>
    </citation>
    <scope>NUCLEOTIDE SEQUENCE [LARGE SCALE GENOMIC DNA]</scope>
    <source>
        <strain evidence="1 2">GCR10</strain>
    </source>
</reference>
<dbReference type="EMBL" id="JACYFS010000017">
    <property type="protein sequence ID" value="MBD8084656.1"/>
    <property type="molecule type" value="Genomic_DNA"/>
</dbReference>
<dbReference type="Proteomes" id="UP000637299">
    <property type="component" value="Unassembled WGS sequence"/>
</dbReference>
<evidence type="ECO:0000313" key="2">
    <source>
        <dbReference type="Proteomes" id="UP000637299"/>
    </source>
</evidence>
<keyword evidence="2" id="KW-1185">Reference proteome</keyword>
<name>A0ABR8ZIU0_9FLAO</name>
<proteinExistence type="predicted"/>
<gene>
    <name evidence="1" type="ORF">IC610_19830</name>
</gene>